<evidence type="ECO:0000259" key="2">
    <source>
        <dbReference type="Pfam" id="PF03629"/>
    </source>
</evidence>
<evidence type="ECO:0000259" key="3">
    <source>
        <dbReference type="Pfam" id="PF18962"/>
    </source>
</evidence>
<dbReference type="Gene3D" id="2.60.40.10">
    <property type="entry name" value="Immunoglobulins"/>
    <property type="match status" value="1"/>
</dbReference>
<dbReference type="InterPro" id="IPR036514">
    <property type="entry name" value="SGNH_hydro_sf"/>
</dbReference>
<feature type="domain" description="Secretion system C-terminal sorting" evidence="3">
    <location>
        <begin position="607"/>
        <end position="680"/>
    </location>
</feature>
<dbReference type="Pfam" id="PF03629">
    <property type="entry name" value="SASA"/>
    <property type="match status" value="1"/>
</dbReference>
<evidence type="ECO:0000256" key="1">
    <source>
        <dbReference type="ARBA" id="ARBA00022801"/>
    </source>
</evidence>
<organism evidence="4 5">
    <name type="scientific">Dyadobacter subterraneus</name>
    <dbReference type="NCBI Taxonomy" id="2773304"/>
    <lineage>
        <taxon>Bacteria</taxon>
        <taxon>Pseudomonadati</taxon>
        <taxon>Bacteroidota</taxon>
        <taxon>Cytophagia</taxon>
        <taxon>Cytophagales</taxon>
        <taxon>Spirosomataceae</taxon>
        <taxon>Dyadobacter</taxon>
    </lineage>
</organism>
<dbReference type="SUPFAM" id="SSF52266">
    <property type="entry name" value="SGNH hydrolase"/>
    <property type="match status" value="1"/>
</dbReference>
<reference evidence="5" key="1">
    <citation type="submission" date="2023-07" db="EMBL/GenBank/DDBJ databases">
        <title>Dyadobacter sp. nov 'subterranea' isolated from contaminted grondwater.</title>
        <authorList>
            <person name="Szabo I."/>
            <person name="Al-Omari J."/>
            <person name="Szerdahelyi S.G."/>
            <person name="Rado J."/>
        </authorList>
    </citation>
    <scope>NUCLEOTIDE SEQUENCE [LARGE SCALE GENOMIC DNA]</scope>
    <source>
        <strain evidence="5">UP-52</strain>
    </source>
</reference>
<dbReference type="EMBL" id="JACYGY010000001">
    <property type="protein sequence ID" value="MBE9461810.1"/>
    <property type="molecule type" value="Genomic_DNA"/>
</dbReference>
<keyword evidence="1" id="KW-0378">Hydrolase</keyword>
<keyword evidence="5" id="KW-1185">Reference proteome</keyword>
<dbReference type="InterPro" id="IPR013783">
    <property type="entry name" value="Ig-like_fold"/>
</dbReference>
<feature type="domain" description="Sialate O-acetylesterase" evidence="2">
    <location>
        <begin position="143"/>
        <end position="368"/>
    </location>
</feature>
<dbReference type="InterPro" id="IPR005181">
    <property type="entry name" value="SASA"/>
</dbReference>
<gene>
    <name evidence="4" type="ORF">IEE83_07935</name>
</gene>
<protein>
    <submittedName>
        <fullName evidence="4">T9SS type A sorting domain-containing protein</fullName>
    </submittedName>
</protein>
<comment type="caution">
    <text evidence="4">The sequence shown here is derived from an EMBL/GenBank/DDBJ whole genome shotgun (WGS) entry which is preliminary data.</text>
</comment>
<evidence type="ECO:0000313" key="4">
    <source>
        <dbReference type="EMBL" id="MBE9461810.1"/>
    </source>
</evidence>
<dbReference type="InterPro" id="IPR026444">
    <property type="entry name" value="Secre_tail"/>
</dbReference>
<name>A0ABR9W8N2_9BACT</name>
<dbReference type="Gene3D" id="3.40.50.1110">
    <property type="entry name" value="SGNH hydrolase"/>
    <property type="match status" value="1"/>
</dbReference>
<proteinExistence type="predicted"/>
<dbReference type="Proteomes" id="UP000634134">
    <property type="component" value="Unassembled WGS sequence"/>
</dbReference>
<evidence type="ECO:0000313" key="5">
    <source>
        <dbReference type="Proteomes" id="UP000634134"/>
    </source>
</evidence>
<accession>A0ABR9W8N2</accession>
<dbReference type="NCBIfam" id="TIGR04183">
    <property type="entry name" value="Por_Secre_tail"/>
    <property type="match status" value="1"/>
</dbReference>
<sequence length="681" mass="75931">MNINFYLNLLSRTFPFFLTLLISIFLTISTVNPANAQRFYSVVFNQLPQDYQLYPRNENSESIVPISGMIETTGFNYMSVQVFRDDKLINYLKAPISYNSNKTGSFAMQAKIRAELAEYSFKVYACQAKDSVLIVARANVVSGDVYILTGQSNSTGFFTEADTNQYCRTFGKITGTLNTETYNPADTLWALSNQQAYYNGVGTMGFEIQKQLSQTSGIPNCLINGGFHWSSAAMHAQRTESNPADLTNGYGRMLYRIQKGGLTEAAKTFIFRQGETEAYHEGVDWPGNFKKLYNNLKLDLPNLAKLYVFQIDVIYYQSTTGAQIRDYQRKLPEIYPDVRVLSTVGTQEFDGLHYGREGNRQSGLELSRLIAKDFYGLKDTVNINSPALKKAFYASAEKKQLILTFDEGQQLVYPEKYSPKAGVLLDMKDFFYLNNSAGNVLSGKADNNRIILELNGSQTATTIDYLPPFVVDGGPFYPYTGPYIKNKLGMRALTFYNVNISNALQTPVLAASIDEMAKATLSWSAVADAKSYILQRKSSSETDFKTVADLQAAAKNYQDDLSAETGKITYRLKSVGQSSESVDYGYAEVLAPVVLGVSKEENDLISVYPNPASKNEKVTIRFKQAVSGSLNLINATGKIIGKQAMKHQNEASFDISILSTAVYFFQLDSEEKLPAKKLLVR</sequence>
<dbReference type="Pfam" id="PF18962">
    <property type="entry name" value="Por_Secre_tail"/>
    <property type="match status" value="1"/>
</dbReference>
<dbReference type="RefSeq" id="WP_194120065.1">
    <property type="nucleotide sequence ID" value="NZ_JACYGY010000001.1"/>
</dbReference>